<evidence type="ECO:0000259" key="4">
    <source>
        <dbReference type="SMART" id="SM00861"/>
    </source>
</evidence>
<dbReference type="SMART" id="SM00861">
    <property type="entry name" value="Transket_pyr"/>
    <property type="match status" value="1"/>
</dbReference>
<dbReference type="SUPFAM" id="SSF52922">
    <property type="entry name" value="TK C-terminal domain-like"/>
    <property type="match status" value="1"/>
</dbReference>
<evidence type="ECO:0000256" key="2">
    <source>
        <dbReference type="ARBA" id="ARBA00007131"/>
    </source>
</evidence>
<dbReference type="GeneID" id="93565512"/>
<dbReference type="EMBL" id="MRWE01000007">
    <property type="protein sequence ID" value="ORJ26379.1"/>
    <property type="molecule type" value="Genomic_DNA"/>
</dbReference>
<dbReference type="STRING" id="1646377.BS640_05935"/>
<comment type="caution">
    <text evidence="5">The sequence shown here is derived from an EMBL/GenBank/DDBJ whole genome shotgun (WGS) entry which is preliminary data.</text>
</comment>
<dbReference type="InterPro" id="IPR009014">
    <property type="entry name" value="Transketo_C/PFOR_II"/>
</dbReference>
<proteinExistence type="inferred from homology"/>
<dbReference type="InterPro" id="IPR033248">
    <property type="entry name" value="Transketolase_C"/>
</dbReference>
<evidence type="ECO:0000313" key="5">
    <source>
        <dbReference type="EMBL" id="ORJ26379.1"/>
    </source>
</evidence>
<dbReference type="Gene3D" id="3.40.50.920">
    <property type="match status" value="1"/>
</dbReference>
<dbReference type="AlphaFoldDB" id="A0A1X0WHZ1"/>
<keyword evidence="3" id="KW-0786">Thiamine pyrophosphate</keyword>
<gene>
    <name evidence="5" type="ORF">BS640_05935</name>
</gene>
<dbReference type="PANTHER" id="PTHR43825:SF1">
    <property type="entry name" value="TRANSKETOLASE-LIKE PYRIMIDINE-BINDING DOMAIN-CONTAINING PROTEIN"/>
    <property type="match status" value="1"/>
</dbReference>
<feature type="domain" description="Transketolase-like pyrimidine-binding" evidence="4">
    <location>
        <begin position="2"/>
        <end position="167"/>
    </location>
</feature>
<name>A0A1X0WHZ1_9GAMM</name>
<reference evidence="5 6" key="1">
    <citation type="journal article" date="2017" name="Int. J. Syst. Evol. Microbiol.">
        <title>Rouxiella badensis sp. nov. and Rouxiella silvae sp. nov. isolated from peat bog soil in Germany and emendation of the genus description.</title>
        <authorList>
            <person name="Le Fleche-Mateos A."/>
            <person name="Kugler J.H."/>
            <person name="Hansen S.H."/>
            <person name="Syldatk C."/>
            <person name="Hausmann R."/>
            <person name="Lomprez F."/>
            <person name="Vandenbogaert M."/>
            <person name="Manuguerra J.C."/>
            <person name="Grimont P.A."/>
        </authorList>
    </citation>
    <scope>NUCLEOTIDE SEQUENCE [LARGE SCALE GENOMIC DNA]</scope>
    <source>
        <strain evidence="5 6">DSM 100043</strain>
    </source>
</reference>
<dbReference type="Gene3D" id="3.40.50.970">
    <property type="match status" value="1"/>
</dbReference>
<dbReference type="InterPro" id="IPR029061">
    <property type="entry name" value="THDP-binding"/>
</dbReference>
<dbReference type="CDD" id="cd07033">
    <property type="entry name" value="TPP_PYR_DXS_TK_like"/>
    <property type="match status" value="1"/>
</dbReference>
<dbReference type="SUPFAM" id="SSF52518">
    <property type="entry name" value="Thiamin diphosphate-binding fold (THDP-binding)"/>
    <property type="match status" value="1"/>
</dbReference>
<dbReference type="Pfam" id="PF02779">
    <property type="entry name" value="Transket_pyr"/>
    <property type="match status" value="1"/>
</dbReference>
<dbReference type="RefSeq" id="WP_017490036.1">
    <property type="nucleotide sequence ID" value="NZ_CAUQAZ010000073.1"/>
</dbReference>
<evidence type="ECO:0000256" key="1">
    <source>
        <dbReference type="ARBA" id="ARBA00001964"/>
    </source>
</evidence>
<protein>
    <submittedName>
        <fullName evidence="5">Transketolase</fullName>
    </submittedName>
</protein>
<evidence type="ECO:0000256" key="3">
    <source>
        <dbReference type="ARBA" id="ARBA00023052"/>
    </source>
</evidence>
<organism evidence="5 6">
    <name type="scientific">Rouxiella badensis</name>
    <dbReference type="NCBI Taxonomy" id="1646377"/>
    <lineage>
        <taxon>Bacteria</taxon>
        <taxon>Pseudomonadati</taxon>
        <taxon>Pseudomonadota</taxon>
        <taxon>Gammaproteobacteria</taxon>
        <taxon>Enterobacterales</taxon>
        <taxon>Yersiniaceae</taxon>
        <taxon>Rouxiella</taxon>
    </lineage>
</organism>
<dbReference type="FunFam" id="3.40.50.970:FF:000129">
    <property type="entry name" value="Transketolase"/>
    <property type="match status" value="1"/>
</dbReference>
<sequence>MQDLRDAVVSTLIEQQEQGANLSVMVADSTSTSKISPFEKAYPDRVINVGIAEQNMVGMAAGVALSGHVVFTANAAPFLFARSNEQMKNDVCYSETNVKMLGLNAGFAYGPLGATHHCTNDIAIARTLGNLQVFAPADASQAQAIVRHAIKHKGPVYIRMDSDKLPVLHDEDYRFIPGQPDVLAEGDDVVVFTLGTLAHEALAAREQGCNPTVVSLPSLWPLDELAVVELIKSHKKVITMEEHALSGGLGTIIGELILKYRLSQPLQAFGIPAYEFTHSSSRTALRRQFSIDTSGLVAALKGPAIAAAREAANEH</sequence>
<comment type="cofactor">
    <cofactor evidence="1">
        <name>thiamine diphosphate</name>
        <dbReference type="ChEBI" id="CHEBI:58937"/>
    </cofactor>
</comment>
<dbReference type="Proteomes" id="UP000192536">
    <property type="component" value="Unassembled WGS sequence"/>
</dbReference>
<dbReference type="PANTHER" id="PTHR43825">
    <property type="entry name" value="PYRUVATE DEHYDROGENASE E1 COMPONENT"/>
    <property type="match status" value="1"/>
</dbReference>
<evidence type="ECO:0000313" key="6">
    <source>
        <dbReference type="Proteomes" id="UP000192536"/>
    </source>
</evidence>
<keyword evidence="6" id="KW-1185">Reference proteome</keyword>
<accession>A0A1X0WHZ1</accession>
<dbReference type="Pfam" id="PF02780">
    <property type="entry name" value="Transketolase_C"/>
    <property type="match status" value="1"/>
</dbReference>
<comment type="similarity">
    <text evidence="2">Belongs to the transketolase family.</text>
</comment>
<dbReference type="InterPro" id="IPR051157">
    <property type="entry name" value="PDH/Transketolase"/>
</dbReference>
<dbReference type="InterPro" id="IPR005475">
    <property type="entry name" value="Transketolase-like_Pyr-bd"/>
</dbReference>